<evidence type="ECO:0000256" key="5">
    <source>
        <dbReference type="ARBA" id="ARBA00022723"/>
    </source>
</evidence>
<dbReference type="InterPro" id="IPR006638">
    <property type="entry name" value="Elp3/MiaA/NifB-like_rSAM"/>
</dbReference>
<feature type="domain" description="Radical SAM core" evidence="10">
    <location>
        <begin position="62"/>
        <end position="280"/>
    </location>
</feature>
<protein>
    <recommendedName>
        <fullName evidence="9">Lipoyl synthase</fullName>
        <ecNumber evidence="9">2.8.1.8</ecNumber>
    </recommendedName>
    <alternativeName>
        <fullName evidence="9">Lip-syn</fullName>
        <shortName evidence="9">LS</shortName>
    </alternativeName>
    <alternativeName>
        <fullName evidence="9">Lipoate synthase</fullName>
    </alternativeName>
    <alternativeName>
        <fullName evidence="9">Lipoic acid synthase</fullName>
    </alternativeName>
    <alternativeName>
        <fullName evidence="9">Sulfur insertion protein LipA</fullName>
    </alternativeName>
</protein>
<feature type="binding site" evidence="9">
    <location>
        <position position="83"/>
    </location>
    <ligand>
        <name>[4Fe-4S] cluster</name>
        <dbReference type="ChEBI" id="CHEBI:49883"/>
        <label>2</label>
        <note>4Fe-4S-S-AdoMet</note>
    </ligand>
</feature>
<dbReference type="GO" id="GO:0009249">
    <property type="term" value="P:protein lipoylation"/>
    <property type="evidence" value="ECO:0007669"/>
    <property type="project" value="UniProtKB-UniRule"/>
</dbReference>
<dbReference type="PROSITE" id="PS51918">
    <property type="entry name" value="RADICAL_SAM"/>
    <property type="match status" value="1"/>
</dbReference>
<dbReference type="GO" id="GO:0005737">
    <property type="term" value="C:cytoplasm"/>
    <property type="evidence" value="ECO:0007669"/>
    <property type="project" value="UniProtKB-SubCell"/>
</dbReference>
<comment type="cofactor">
    <cofactor evidence="9">
        <name>[4Fe-4S] cluster</name>
        <dbReference type="ChEBI" id="CHEBI:49883"/>
    </cofactor>
    <text evidence="9">Binds 2 [4Fe-4S] clusters per subunit. One cluster is coordinated with 3 cysteines and an exchangeable S-adenosyl-L-methionine.</text>
</comment>
<dbReference type="Gene3D" id="3.20.20.70">
    <property type="entry name" value="Aldolase class I"/>
    <property type="match status" value="1"/>
</dbReference>
<dbReference type="InterPro" id="IPR007197">
    <property type="entry name" value="rSAM"/>
</dbReference>
<comment type="catalytic activity">
    <reaction evidence="8 9">
        <text>[[Fe-S] cluster scaffold protein carrying a second [4Fe-4S](2+) cluster] + N(6)-octanoyl-L-lysyl-[protein] + 2 oxidized [2Fe-2S]-[ferredoxin] + 2 S-adenosyl-L-methionine + 4 H(+) = [[Fe-S] cluster scaffold protein] + N(6)-[(R)-dihydrolipoyl]-L-lysyl-[protein] + 4 Fe(3+) + 2 hydrogen sulfide + 2 5'-deoxyadenosine + 2 L-methionine + 2 reduced [2Fe-2S]-[ferredoxin]</text>
        <dbReference type="Rhea" id="RHEA:16585"/>
        <dbReference type="Rhea" id="RHEA-COMP:9928"/>
        <dbReference type="Rhea" id="RHEA-COMP:10000"/>
        <dbReference type="Rhea" id="RHEA-COMP:10001"/>
        <dbReference type="Rhea" id="RHEA-COMP:10475"/>
        <dbReference type="Rhea" id="RHEA-COMP:14568"/>
        <dbReference type="Rhea" id="RHEA-COMP:14569"/>
        <dbReference type="ChEBI" id="CHEBI:15378"/>
        <dbReference type="ChEBI" id="CHEBI:17319"/>
        <dbReference type="ChEBI" id="CHEBI:29034"/>
        <dbReference type="ChEBI" id="CHEBI:29919"/>
        <dbReference type="ChEBI" id="CHEBI:33722"/>
        <dbReference type="ChEBI" id="CHEBI:33737"/>
        <dbReference type="ChEBI" id="CHEBI:33738"/>
        <dbReference type="ChEBI" id="CHEBI:57844"/>
        <dbReference type="ChEBI" id="CHEBI:59789"/>
        <dbReference type="ChEBI" id="CHEBI:78809"/>
        <dbReference type="ChEBI" id="CHEBI:83100"/>
        <dbReference type="EC" id="2.8.1.8"/>
    </reaction>
</comment>
<dbReference type="SMART" id="SM00729">
    <property type="entry name" value="Elp3"/>
    <property type="match status" value="1"/>
</dbReference>
<keyword evidence="1 9" id="KW-0004">4Fe-4S</keyword>
<feature type="binding site" evidence="9">
    <location>
        <position position="291"/>
    </location>
    <ligand>
        <name>[4Fe-4S] cluster</name>
        <dbReference type="ChEBI" id="CHEBI:49883"/>
        <label>1</label>
    </ligand>
</feature>
<feature type="binding site" evidence="9">
    <location>
        <position position="76"/>
    </location>
    <ligand>
        <name>[4Fe-4S] cluster</name>
        <dbReference type="ChEBI" id="CHEBI:49883"/>
        <label>2</label>
        <note>4Fe-4S-S-AdoMet</note>
    </ligand>
</feature>
<dbReference type="NCBIfam" id="NF009544">
    <property type="entry name" value="PRK12928.1"/>
    <property type="match status" value="1"/>
</dbReference>
<comment type="subcellular location">
    <subcellularLocation>
        <location evidence="9">Cytoplasm</location>
    </subcellularLocation>
</comment>
<sequence>MKIIAIKNIKTHDQEILPKPEWIKIKLPINSSRIDRIKSILRKNNVNSVCEEASCPNIVECFNNNTATFIILGVVCTRKCPFCDVKHGNPLTPPDPYEAEKLANTIYNIGLNYVVITSVNRDDLIDGGAQHFINCIKSIRKKNIGIKVEILVPDFRRCINNALNIIIQEPPDVFGHNIENVPRIYRMIRPGANYKKSLQLLEKFKKYHSHIPTKSGLMLGLGETNDEIIKVMQDLRNHGVTMITLGQYLQPSRNHFPVKRYVPKEEFAQLKKEAISMGFIYAACGPLIRSSYRAEIQDKGLPIV</sequence>
<evidence type="ECO:0000259" key="10">
    <source>
        <dbReference type="PROSITE" id="PS51918"/>
    </source>
</evidence>
<dbReference type="SUPFAM" id="SSF102114">
    <property type="entry name" value="Radical SAM enzymes"/>
    <property type="match status" value="1"/>
</dbReference>
<dbReference type="SFLD" id="SFLDG01058">
    <property type="entry name" value="lipoyl_synthase_like"/>
    <property type="match status" value="1"/>
</dbReference>
<feature type="binding site" evidence="9">
    <location>
        <position position="55"/>
    </location>
    <ligand>
        <name>[4Fe-4S] cluster</name>
        <dbReference type="ChEBI" id="CHEBI:49883"/>
        <label>1</label>
    </ligand>
</feature>
<evidence type="ECO:0000256" key="6">
    <source>
        <dbReference type="ARBA" id="ARBA00023004"/>
    </source>
</evidence>
<evidence type="ECO:0000256" key="7">
    <source>
        <dbReference type="ARBA" id="ARBA00023014"/>
    </source>
</evidence>
<dbReference type="InterPro" id="IPR003698">
    <property type="entry name" value="Lipoyl_synth"/>
</dbReference>
<dbReference type="SFLD" id="SFLDF00271">
    <property type="entry name" value="lipoyl_synthase"/>
    <property type="match status" value="1"/>
</dbReference>
<feature type="binding site" evidence="9">
    <location>
        <position position="61"/>
    </location>
    <ligand>
        <name>[4Fe-4S] cluster</name>
        <dbReference type="ChEBI" id="CHEBI:49883"/>
        <label>1</label>
    </ligand>
</feature>
<dbReference type="HAMAP" id="MF_00206">
    <property type="entry name" value="Lipoyl_synth"/>
    <property type="match status" value="1"/>
</dbReference>
<dbReference type="UniPathway" id="UPA00538">
    <property type="reaction ID" value="UER00593"/>
</dbReference>
<dbReference type="OrthoDB" id="9787898at2"/>
<evidence type="ECO:0000313" key="11">
    <source>
        <dbReference type="EMBL" id="PPI87578.1"/>
    </source>
</evidence>
<feature type="binding site" evidence="9">
    <location>
        <position position="80"/>
    </location>
    <ligand>
        <name>[4Fe-4S] cluster</name>
        <dbReference type="ChEBI" id="CHEBI:49883"/>
        <label>2</label>
        <note>4Fe-4S-S-AdoMet</note>
    </ligand>
</feature>
<evidence type="ECO:0000256" key="4">
    <source>
        <dbReference type="ARBA" id="ARBA00022691"/>
    </source>
</evidence>
<evidence type="ECO:0000256" key="2">
    <source>
        <dbReference type="ARBA" id="ARBA00022490"/>
    </source>
</evidence>
<comment type="pathway">
    <text evidence="9">Protein modification; protein lipoylation via endogenous pathway; protein N(6)-(lipoyl)lysine from octanoyl-[acyl-carrier-protein]: step 2/2.</text>
</comment>
<evidence type="ECO:0000313" key="12">
    <source>
        <dbReference type="Proteomes" id="UP000296034"/>
    </source>
</evidence>
<dbReference type="GO" id="GO:0016992">
    <property type="term" value="F:lipoate synthase activity"/>
    <property type="evidence" value="ECO:0007669"/>
    <property type="project" value="UniProtKB-UniRule"/>
</dbReference>
<dbReference type="EC" id="2.8.1.8" evidence="9"/>
<comment type="caution">
    <text evidence="11">The sequence shown here is derived from an EMBL/GenBank/DDBJ whole genome shotgun (WGS) entry which is preliminary data.</text>
</comment>
<feature type="binding site" evidence="9">
    <location>
        <position position="50"/>
    </location>
    <ligand>
        <name>[4Fe-4S] cluster</name>
        <dbReference type="ChEBI" id="CHEBI:49883"/>
        <label>1</label>
    </ligand>
</feature>
<keyword evidence="2 9" id="KW-0963">Cytoplasm</keyword>
<reference evidence="11 12" key="1">
    <citation type="journal article" date="2018" name="Genome Biol. Evol.">
        <title>Cladogenesis and Genomic Streamlining in Extracellular Endosymbionts of Tropical Stink Bugs.</title>
        <authorList>
            <person name="Otero-Bravo A."/>
            <person name="Goffredi S."/>
            <person name="Sabree Z.L."/>
        </authorList>
    </citation>
    <scope>NUCLEOTIDE SEQUENCE [LARGE SCALE GENOMIC DNA]</scope>
    <source>
        <strain evidence="11 12">SoET</strain>
    </source>
</reference>
<dbReference type="GO" id="GO:0051539">
    <property type="term" value="F:4 iron, 4 sulfur cluster binding"/>
    <property type="evidence" value="ECO:0007669"/>
    <property type="project" value="UniProtKB-UniRule"/>
</dbReference>
<comment type="similarity">
    <text evidence="9">Belongs to the radical SAM superfamily. Lipoyl synthase family.</text>
</comment>
<dbReference type="AlphaFoldDB" id="A0A2P5SZ09"/>
<evidence type="ECO:0000256" key="3">
    <source>
        <dbReference type="ARBA" id="ARBA00022679"/>
    </source>
</evidence>
<organism evidence="11 12">
    <name type="scientific">Candidatus Pantoea edessiphila</name>
    <dbReference type="NCBI Taxonomy" id="2044610"/>
    <lineage>
        <taxon>Bacteria</taxon>
        <taxon>Pseudomonadati</taxon>
        <taxon>Pseudomonadota</taxon>
        <taxon>Gammaproteobacteria</taxon>
        <taxon>Enterobacterales</taxon>
        <taxon>Erwiniaceae</taxon>
        <taxon>Pantoea</taxon>
    </lineage>
</organism>
<keyword evidence="6 9" id="KW-0408">Iron</keyword>
<accession>A0A2P5SZ09</accession>
<dbReference type="Pfam" id="PF16881">
    <property type="entry name" value="LIAS_N"/>
    <property type="match status" value="1"/>
</dbReference>
<name>A0A2P5SZ09_9GAMM</name>
<dbReference type="InterPro" id="IPR013785">
    <property type="entry name" value="Aldolase_TIM"/>
</dbReference>
<dbReference type="Pfam" id="PF04055">
    <property type="entry name" value="Radical_SAM"/>
    <property type="match status" value="1"/>
</dbReference>
<dbReference type="Proteomes" id="UP000296034">
    <property type="component" value="Unassembled WGS sequence"/>
</dbReference>
<evidence type="ECO:0000256" key="9">
    <source>
        <dbReference type="HAMAP-Rule" id="MF_00206"/>
    </source>
</evidence>
<dbReference type="PANTHER" id="PTHR10949:SF0">
    <property type="entry name" value="LIPOYL SYNTHASE, MITOCHONDRIAL"/>
    <property type="match status" value="1"/>
</dbReference>
<dbReference type="SFLD" id="SFLDS00029">
    <property type="entry name" value="Radical_SAM"/>
    <property type="match status" value="1"/>
</dbReference>
<keyword evidence="4 9" id="KW-0949">S-adenosyl-L-methionine</keyword>
<dbReference type="PIRSF" id="PIRSF005963">
    <property type="entry name" value="Lipoyl_synth"/>
    <property type="match status" value="1"/>
</dbReference>
<evidence type="ECO:0000256" key="1">
    <source>
        <dbReference type="ARBA" id="ARBA00022485"/>
    </source>
</evidence>
<comment type="function">
    <text evidence="9">Catalyzes the radical-mediated insertion of two sulfur atoms into the C-6 and C-8 positions of the octanoyl moiety bound to the lipoyl domains of lipoate-dependent enzymes, thereby converting the octanoylated domains into lipoylated derivatives.</text>
</comment>
<dbReference type="InterPro" id="IPR058240">
    <property type="entry name" value="rSAM_sf"/>
</dbReference>
<dbReference type="PANTHER" id="PTHR10949">
    <property type="entry name" value="LIPOYL SYNTHASE"/>
    <property type="match status" value="1"/>
</dbReference>
<keyword evidence="3 9" id="KW-0808">Transferase</keyword>
<gene>
    <name evidence="9 11" type="primary">lipA</name>
    <name evidence="11" type="ORF">CRV11_01470</name>
</gene>
<evidence type="ECO:0000256" key="8">
    <source>
        <dbReference type="ARBA" id="ARBA00047326"/>
    </source>
</evidence>
<dbReference type="GO" id="GO:0046872">
    <property type="term" value="F:metal ion binding"/>
    <property type="evidence" value="ECO:0007669"/>
    <property type="project" value="UniProtKB-KW"/>
</dbReference>
<proteinExistence type="inferred from homology"/>
<dbReference type="InterPro" id="IPR031691">
    <property type="entry name" value="LIAS_N"/>
</dbReference>
<dbReference type="FunFam" id="3.20.20.70:FF:000040">
    <property type="entry name" value="Lipoyl synthase"/>
    <property type="match status" value="1"/>
</dbReference>
<dbReference type="EMBL" id="PDKS01000001">
    <property type="protein sequence ID" value="PPI87578.1"/>
    <property type="molecule type" value="Genomic_DNA"/>
</dbReference>
<dbReference type="NCBIfam" id="TIGR00510">
    <property type="entry name" value="lipA"/>
    <property type="match status" value="1"/>
</dbReference>
<keyword evidence="5 9" id="KW-0479">Metal-binding</keyword>
<dbReference type="RefSeq" id="WP_136131574.1">
    <property type="nucleotide sequence ID" value="NZ_PDKS01000001.1"/>
</dbReference>
<keyword evidence="7 9" id="KW-0411">Iron-sulfur</keyword>
<dbReference type="NCBIfam" id="NF004019">
    <property type="entry name" value="PRK05481.1"/>
    <property type="match status" value="1"/>
</dbReference>